<sequence>MILLWIGSPALAQDKTPEVDKIFSWASKETPGCVCMVSQNGKVVVNRAYGTADLGEGTPLETNAVFDIGSVRKQFIAAAALQLVQEKKLSLSEDIHAYLPELPKYGQKITLNHLLTHTSGIRDWTGLLPLATGDPETLTVILRQKGLNFKPGEEWSYSNSGYVLITEIIARTTKMPIAEFLRTRLFVPLGMTSTVYVTSMANPVQNQALGYEKTKDGWKLDMYLGNDRGGGAILSTAEDLIRWNDVLSSGKLGAFVSQKLQEPAQLNNGRKLGYGRGLFLETFRGVKEVWHSGGAAGYHTWLGRFPEQGVSVAVLCNSNARPASGLAERVVDLFVTYPETEKAVASAPPVLTGEALEQAKSRAGLYFPEKTGEPLRLAIDKDRFRVAGGPGLVPAGQNRYRRLGAFVQFMSQDAFELHFPLPDVVEVKSMEGKVSRYHRAQPYTPSTSELQALAGRYQNDEIGSVFHMTVGPDGNSLFGRANAAPAPGFEFKPVSKDTYQLGGVLLRFVRDKVGKVVALDYSNPVVRNLIYTRTSDQTSR</sequence>
<dbReference type="RefSeq" id="WP_160691210.1">
    <property type="nucleotide sequence ID" value="NZ_CP047897.1"/>
</dbReference>
<dbReference type="Proteomes" id="UP000464214">
    <property type="component" value="Chromosome"/>
</dbReference>
<dbReference type="PANTHER" id="PTHR46825:SF9">
    <property type="entry name" value="BETA-LACTAMASE-RELATED DOMAIN-CONTAINING PROTEIN"/>
    <property type="match status" value="1"/>
</dbReference>
<dbReference type="AlphaFoldDB" id="A0A6P1NZE1"/>
<gene>
    <name evidence="2" type="ORF">GU926_09335</name>
</gene>
<accession>A0A6P1NZE1</accession>
<dbReference type="Pfam" id="PF00144">
    <property type="entry name" value="Beta-lactamase"/>
    <property type="match status" value="1"/>
</dbReference>
<dbReference type="InterPro" id="IPR050491">
    <property type="entry name" value="AmpC-like"/>
</dbReference>
<dbReference type="SUPFAM" id="SSF56601">
    <property type="entry name" value="beta-lactamase/transpeptidase-like"/>
    <property type="match status" value="1"/>
</dbReference>
<dbReference type="InterPro" id="IPR001466">
    <property type="entry name" value="Beta-lactam-related"/>
</dbReference>
<keyword evidence="2" id="KW-0378">Hydrolase</keyword>
<feature type="domain" description="Beta-lactamase-related" evidence="1">
    <location>
        <begin position="26"/>
        <end position="327"/>
    </location>
</feature>
<evidence type="ECO:0000313" key="2">
    <source>
        <dbReference type="EMBL" id="QHL87629.1"/>
    </source>
</evidence>
<reference evidence="2 3" key="1">
    <citation type="submission" date="2020-01" db="EMBL/GenBank/DDBJ databases">
        <authorList>
            <person name="Kim M."/>
        </authorList>
    </citation>
    <scope>NUCLEOTIDE SEQUENCE [LARGE SCALE GENOMIC DNA]</scope>
    <source>
        <strain evidence="2 3">BT10</strain>
    </source>
</reference>
<dbReference type="InterPro" id="IPR012338">
    <property type="entry name" value="Beta-lactam/transpept-like"/>
</dbReference>
<dbReference type="EMBL" id="CP047897">
    <property type="protein sequence ID" value="QHL87629.1"/>
    <property type="molecule type" value="Genomic_DNA"/>
</dbReference>
<name>A0A6P1NZE1_9BACT</name>
<dbReference type="PANTHER" id="PTHR46825">
    <property type="entry name" value="D-ALANYL-D-ALANINE-CARBOXYPEPTIDASE/ENDOPEPTIDASE AMPH"/>
    <property type="match status" value="1"/>
</dbReference>
<dbReference type="KEGG" id="nib:GU926_09335"/>
<proteinExistence type="predicted"/>
<evidence type="ECO:0000259" key="1">
    <source>
        <dbReference type="Pfam" id="PF00144"/>
    </source>
</evidence>
<dbReference type="GO" id="GO:0016787">
    <property type="term" value="F:hydrolase activity"/>
    <property type="evidence" value="ECO:0007669"/>
    <property type="project" value="UniProtKB-KW"/>
</dbReference>
<dbReference type="Gene3D" id="3.40.710.10">
    <property type="entry name" value="DD-peptidase/beta-lactamase superfamily"/>
    <property type="match status" value="1"/>
</dbReference>
<organism evidence="2 3">
    <name type="scientific">Nibribacter ruber</name>
    <dbReference type="NCBI Taxonomy" id="2698458"/>
    <lineage>
        <taxon>Bacteria</taxon>
        <taxon>Pseudomonadati</taxon>
        <taxon>Bacteroidota</taxon>
        <taxon>Cytophagia</taxon>
        <taxon>Cytophagales</taxon>
        <taxon>Hymenobacteraceae</taxon>
        <taxon>Nibribacter</taxon>
    </lineage>
</organism>
<evidence type="ECO:0000313" key="3">
    <source>
        <dbReference type="Proteomes" id="UP000464214"/>
    </source>
</evidence>
<protein>
    <submittedName>
        <fullName evidence="2">Serine hydrolase</fullName>
    </submittedName>
</protein>
<keyword evidence="3" id="KW-1185">Reference proteome</keyword>